<comment type="caution">
    <text evidence="1">The sequence shown here is derived from an EMBL/GenBank/DDBJ whole genome shotgun (WGS) entry which is preliminary data.</text>
</comment>
<accession>A0A967EI44</accession>
<evidence type="ECO:0000313" key="2">
    <source>
        <dbReference type="Proteomes" id="UP000597459"/>
    </source>
</evidence>
<keyword evidence="2" id="KW-1185">Reference proteome</keyword>
<reference evidence="1" key="1">
    <citation type="submission" date="2019-11" db="EMBL/GenBank/DDBJ databases">
        <title>Description of new Acetobacter species.</title>
        <authorList>
            <person name="Cleenwerck I."/>
            <person name="Sombolestani A.S."/>
        </authorList>
    </citation>
    <scope>NUCLEOTIDE SEQUENCE</scope>
    <source>
        <strain evidence="1">LMG 1626</strain>
    </source>
</reference>
<gene>
    <name evidence="1" type="ORF">GOB87_12895</name>
</gene>
<name>A0A967EI44_9PROT</name>
<dbReference type="EMBL" id="WOTH01000034">
    <property type="protein sequence ID" value="NHO54832.1"/>
    <property type="molecule type" value="Genomic_DNA"/>
</dbReference>
<sequence>MPPVSLVPRPPRPPATAAAVISPEQLEVAARAYYAYCEGDWDTLDPKAKALYRTRMQLALTAFVDHAWRPIATAPLNGTAVFLFLRIKGRGDYLWLDRWDSQLRSWVEAPHAKPTHWTPLMPPPLV</sequence>
<dbReference type="RefSeq" id="WP_166317610.1">
    <property type="nucleotide sequence ID" value="NZ_WOTH01000034.1"/>
</dbReference>
<organism evidence="1 2">
    <name type="scientific">Acetobacter estunensis</name>
    <dbReference type="NCBI Taxonomy" id="104097"/>
    <lineage>
        <taxon>Bacteria</taxon>
        <taxon>Pseudomonadati</taxon>
        <taxon>Pseudomonadota</taxon>
        <taxon>Alphaproteobacteria</taxon>
        <taxon>Acetobacterales</taxon>
        <taxon>Acetobacteraceae</taxon>
        <taxon>Acetobacter</taxon>
    </lineage>
</organism>
<dbReference type="AlphaFoldDB" id="A0A967EI44"/>
<proteinExistence type="predicted"/>
<dbReference type="Proteomes" id="UP000597459">
    <property type="component" value="Unassembled WGS sequence"/>
</dbReference>
<evidence type="ECO:0000313" key="1">
    <source>
        <dbReference type="EMBL" id="NHO54832.1"/>
    </source>
</evidence>
<protein>
    <submittedName>
        <fullName evidence="1">Uncharacterized protein</fullName>
    </submittedName>
</protein>